<dbReference type="GO" id="GO:0052717">
    <property type="term" value="F:tRNA-specific adenosine-34 deaminase activity"/>
    <property type="evidence" value="ECO:0007669"/>
    <property type="project" value="UniProtKB-EC"/>
</dbReference>
<sequence>MELCLDLTKVAERLGEIPIAALLVIDDKIQGIGLNAPIMLNDASAHAEVLAIRDAGARVGNYRLVESTIYTTLEPCPMCAGAILHARCSRLVYGAKDLKTGSVGGRFNLYQDFPMNHIPEIVSGVRGTKVSEELLRYFQHKRMMKKEQKRLLRAATQIYYEQ</sequence>
<keyword evidence="5" id="KW-1185">Reference proteome</keyword>
<reference evidence="4 5" key="1">
    <citation type="submission" date="2017-08" db="EMBL/GenBank/DDBJ databases">
        <title>Reclassification of Bisgaard taxon 37 and 44.</title>
        <authorList>
            <person name="Christensen H."/>
        </authorList>
    </citation>
    <scope>NUCLEOTIDE SEQUENCE [LARGE SCALE GENOMIC DNA]</scope>
    <source>
        <strain evidence="4 5">EEAB3T1</strain>
    </source>
</reference>
<dbReference type="GO" id="GO:0002100">
    <property type="term" value="P:tRNA wobble adenosine to inosine editing"/>
    <property type="evidence" value="ECO:0007669"/>
    <property type="project" value="InterPro"/>
</dbReference>
<dbReference type="SUPFAM" id="SSF53927">
    <property type="entry name" value="Cytidine deaminase-like"/>
    <property type="match status" value="1"/>
</dbReference>
<feature type="domain" description="CMP/dCMP-type deaminase" evidence="3">
    <location>
        <begin position="1"/>
        <end position="120"/>
    </location>
</feature>
<evidence type="ECO:0000313" key="4">
    <source>
        <dbReference type="EMBL" id="RIY35029.1"/>
    </source>
</evidence>
<keyword evidence="1" id="KW-0479">Metal-binding</keyword>
<evidence type="ECO:0000256" key="2">
    <source>
        <dbReference type="ARBA" id="ARBA00022833"/>
    </source>
</evidence>
<dbReference type="InterPro" id="IPR016193">
    <property type="entry name" value="Cytidine_deaminase-like"/>
</dbReference>
<name>A0A3A1YCT1_9GAMM</name>
<gene>
    <name evidence="4" type="ORF">CKF59_04230</name>
</gene>
<dbReference type="InterPro" id="IPR016192">
    <property type="entry name" value="APOBEC/CMP_deaminase_Zn-bd"/>
</dbReference>
<protein>
    <recommendedName>
        <fullName evidence="3">CMP/dCMP-type deaminase domain-containing protein</fullName>
    </recommendedName>
</protein>
<dbReference type="CDD" id="cd01285">
    <property type="entry name" value="nucleoside_deaminase"/>
    <property type="match status" value="1"/>
</dbReference>
<dbReference type="EMBL" id="NRJF01000111">
    <property type="protein sequence ID" value="RIY35029.1"/>
    <property type="molecule type" value="Genomic_DNA"/>
</dbReference>
<dbReference type="InterPro" id="IPR002125">
    <property type="entry name" value="CMP_dCMP_dom"/>
</dbReference>
<dbReference type="Pfam" id="PF00383">
    <property type="entry name" value="dCMP_cyt_deam_1"/>
    <property type="match status" value="1"/>
</dbReference>
<dbReference type="Proteomes" id="UP000265964">
    <property type="component" value="Unassembled WGS sequence"/>
</dbReference>
<dbReference type="OrthoDB" id="9802676at2"/>
<evidence type="ECO:0000259" key="3">
    <source>
        <dbReference type="PROSITE" id="PS51747"/>
    </source>
</evidence>
<dbReference type="PANTHER" id="PTHR11079">
    <property type="entry name" value="CYTOSINE DEAMINASE FAMILY MEMBER"/>
    <property type="match status" value="1"/>
</dbReference>
<dbReference type="PROSITE" id="PS51747">
    <property type="entry name" value="CYT_DCMP_DEAMINASES_2"/>
    <property type="match status" value="1"/>
</dbReference>
<dbReference type="PANTHER" id="PTHR11079:SF202">
    <property type="entry name" value="TRNA-SPECIFIC ADENOSINE DEAMINASE"/>
    <property type="match status" value="1"/>
</dbReference>
<dbReference type="NCBIfam" id="NF008113">
    <property type="entry name" value="PRK10860.1"/>
    <property type="match status" value="1"/>
</dbReference>
<evidence type="ECO:0000256" key="1">
    <source>
        <dbReference type="ARBA" id="ARBA00022723"/>
    </source>
</evidence>
<dbReference type="PROSITE" id="PS00903">
    <property type="entry name" value="CYT_DCMP_DEAMINASES_1"/>
    <property type="match status" value="1"/>
</dbReference>
<dbReference type="Gene3D" id="3.40.140.10">
    <property type="entry name" value="Cytidine Deaminase, domain 2"/>
    <property type="match status" value="1"/>
</dbReference>
<accession>A0A3A1YCT1</accession>
<dbReference type="AlphaFoldDB" id="A0A3A1YCT1"/>
<evidence type="ECO:0000313" key="5">
    <source>
        <dbReference type="Proteomes" id="UP000265964"/>
    </source>
</evidence>
<organism evidence="4 5">
    <name type="scientific">Psittacicella gerlachiana</name>
    <dbReference type="NCBI Taxonomy" id="2028574"/>
    <lineage>
        <taxon>Bacteria</taxon>
        <taxon>Pseudomonadati</taxon>
        <taxon>Pseudomonadota</taxon>
        <taxon>Gammaproteobacteria</taxon>
        <taxon>Pasteurellales</taxon>
        <taxon>Psittacicellaceae</taxon>
        <taxon>Psittacicella</taxon>
    </lineage>
</organism>
<keyword evidence="2" id="KW-0862">Zinc</keyword>
<dbReference type="GO" id="GO:0008270">
    <property type="term" value="F:zinc ion binding"/>
    <property type="evidence" value="ECO:0007669"/>
    <property type="project" value="InterPro"/>
</dbReference>
<comment type="caution">
    <text evidence="4">The sequence shown here is derived from an EMBL/GenBank/DDBJ whole genome shotgun (WGS) entry which is preliminary data.</text>
</comment>
<proteinExistence type="predicted"/>